<dbReference type="PROSITE" id="PS50125">
    <property type="entry name" value="GUANYLATE_CYCLASE_2"/>
    <property type="match status" value="1"/>
</dbReference>
<organism evidence="4 5">
    <name type="scientific">Bailinhaonella thermotolerans</name>
    <dbReference type="NCBI Taxonomy" id="1070861"/>
    <lineage>
        <taxon>Bacteria</taxon>
        <taxon>Bacillati</taxon>
        <taxon>Actinomycetota</taxon>
        <taxon>Actinomycetes</taxon>
        <taxon>Streptosporangiales</taxon>
        <taxon>Streptosporangiaceae</taxon>
        <taxon>Bailinhaonella</taxon>
    </lineage>
</organism>
<gene>
    <name evidence="4" type="ORF">D5H75_22040</name>
</gene>
<name>A0A3A4AMX1_9ACTN</name>
<proteinExistence type="inferred from homology"/>
<dbReference type="SUPFAM" id="SSF55073">
    <property type="entry name" value="Nucleotide cyclase"/>
    <property type="match status" value="1"/>
</dbReference>
<dbReference type="Gene3D" id="3.30.70.1230">
    <property type="entry name" value="Nucleotide cyclase"/>
    <property type="match status" value="1"/>
</dbReference>
<dbReference type="PANTHER" id="PTHR43081">
    <property type="entry name" value="ADENYLATE CYCLASE, TERMINAL-DIFFERENTIATION SPECIFIC-RELATED"/>
    <property type="match status" value="1"/>
</dbReference>
<dbReference type="InterPro" id="IPR029016">
    <property type="entry name" value="GAF-like_dom_sf"/>
</dbReference>
<feature type="transmembrane region" description="Helical" evidence="2">
    <location>
        <begin position="28"/>
        <end position="51"/>
    </location>
</feature>
<dbReference type="InterPro" id="IPR029787">
    <property type="entry name" value="Nucleotide_cyclase"/>
</dbReference>
<dbReference type="CDD" id="cd07302">
    <property type="entry name" value="CHD"/>
    <property type="match status" value="1"/>
</dbReference>
<dbReference type="SMART" id="SM00044">
    <property type="entry name" value="CYCc"/>
    <property type="match status" value="1"/>
</dbReference>
<reference evidence="4 5" key="1">
    <citation type="submission" date="2018-09" db="EMBL/GenBank/DDBJ databases">
        <title>YIM 75507 draft genome.</title>
        <authorList>
            <person name="Tang S."/>
            <person name="Feng Y."/>
        </authorList>
    </citation>
    <scope>NUCLEOTIDE SEQUENCE [LARGE SCALE GENOMIC DNA]</scope>
    <source>
        <strain evidence="4 5">YIM 75507</strain>
    </source>
</reference>
<dbReference type="EMBL" id="QZEY01000008">
    <property type="protein sequence ID" value="RJL31036.1"/>
    <property type="molecule type" value="Genomic_DNA"/>
</dbReference>
<comment type="similarity">
    <text evidence="1">Belongs to the adenylyl cyclase class-3 family.</text>
</comment>
<dbReference type="OrthoDB" id="5476461at2"/>
<feature type="transmembrane region" description="Helical" evidence="2">
    <location>
        <begin position="58"/>
        <end position="77"/>
    </location>
</feature>
<dbReference type="GO" id="GO:0035556">
    <property type="term" value="P:intracellular signal transduction"/>
    <property type="evidence" value="ECO:0007669"/>
    <property type="project" value="InterPro"/>
</dbReference>
<dbReference type="InterPro" id="IPR001054">
    <property type="entry name" value="A/G_cyclase"/>
</dbReference>
<feature type="domain" description="Guanylate cyclase" evidence="3">
    <location>
        <begin position="307"/>
        <end position="435"/>
    </location>
</feature>
<evidence type="ECO:0000313" key="4">
    <source>
        <dbReference type="EMBL" id="RJL31036.1"/>
    </source>
</evidence>
<evidence type="ECO:0000256" key="1">
    <source>
        <dbReference type="ARBA" id="ARBA00005381"/>
    </source>
</evidence>
<dbReference type="SUPFAM" id="SSF55781">
    <property type="entry name" value="GAF domain-like"/>
    <property type="match status" value="1"/>
</dbReference>
<comment type="caution">
    <text evidence="4">The sequence shown here is derived from an EMBL/GenBank/DDBJ whole genome shotgun (WGS) entry which is preliminary data.</text>
</comment>
<keyword evidence="5" id="KW-1185">Reference proteome</keyword>
<dbReference type="Gene3D" id="3.30.450.40">
    <property type="match status" value="1"/>
</dbReference>
<dbReference type="Pfam" id="PF00211">
    <property type="entry name" value="Guanylate_cyc"/>
    <property type="match status" value="1"/>
</dbReference>
<protein>
    <recommendedName>
        <fullName evidence="3">Guanylate cyclase domain-containing protein</fullName>
    </recommendedName>
</protein>
<dbReference type="PANTHER" id="PTHR43081:SF1">
    <property type="entry name" value="ADENYLATE CYCLASE, TERMINAL-DIFFERENTIATION SPECIFIC"/>
    <property type="match status" value="1"/>
</dbReference>
<sequence>MLALGVVSVVFYAAAAFRYHLMHRRRPAAMLISIVTAFALLAEAMAAAVLGRNWHLSWWLWHLLLVFAFGFVAYSAYIKFRREGSTAGIFDAIALGGTARRVRAQYAQALEELVLRLRRGEDTGVLPRLAGAFGLTEGQAAVLGRAGRALATEREVSERLAALVDIGRQARVGLSEGEFVTRMLDRVRQAFGDVRIGLVSGGRLRIGADTYTTGELARPVIRGGYVVHPLTVKGEPAGALEVPVSRTAQDEALAAMLASQLSIALENARLYRELETLFRQYMSPDVAAKLLADPDQAALGGSLKEVTALFADLRGFTTFSERVEPGEIVDMLNAYHTAAVPCVLRNGGTIVQFVGDALLALFNAPADQEHHARHAVRAALEMQRAVDRIARGRADWPRFRVGVNTGPALVGNIGSPELRGFNAMGDAVNVAARLQGLAEPGQVVIGEATRAALGRAAEVTPLGDLNLKGKTRPVRAYVLTARADI</sequence>
<evidence type="ECO:0000259" key="3">
    <source>
        <dbReference type="PROSITE" id="PS50125"/>
    </source>
</evidence>
<dbReference type="AlphaFoldDB" id="A0A3A4AMX1"/>
<evidence type="ECO:0000256" key="2">
    <source>
        <dbReference type="SAM" id="Phobius"/>
    </source>
</evidence>
<keyword evidence="2" id="KW-1133">Transmembrane helix</keyword>
<dbReference type="Proteomes" id="UP000265768">
    <property type="component" value="Unassembled WGS sequence"/>
</dbReference>
<dbReference type="InterPro" id="IPR050697">
    <property type="entry name" value="Adenylyl/Guanylyl_Cyclase_3/4"/>
</dbReference>
<dbReference type="GO" id="GO:0006171">
    <property type="term" value="P:cAMP biosynthetic process"/>
    <property type="evidence" value="ECO:0007669"/>
    <property type="project" value="TreeGrafter"/>
</dbReference>
<accession>A0A3A4AMX1</accession>
<keyword evidence="2" id="KW-0472">Membrane</keyword>
<evidence type="ECO:0000313" key="5">
    <source>
        <dbReference type="Proteomes" id="UP000265768"/>
    </source>
</evidence>
<dbReference type="GO" id="GO:0004016">
    <property type="term" value="F:adenylate cyclase activity"/>
    <property type="evidence" value="ECO:0007669"/>
    <property type="project" value="UniProtKB-ARBA"/>
</dbReference>
<keyword evidence="2" id="KW-0812">Transmembrane</keyword>